<evidence type="ECO:0000313" key="2">
    <source>
        <dbReference type="Proteomes" id="UP001494588"/>
    </source>
</evidence>
<dbReference type="EMBL" id="JAZHGC010000050">
    <property type="protein sequence ID" value="MEM5291378.1"/>
    <property type="molecule type" value="Genomic_DNA"/>
</dbReference>
<gene>
    <name evidence="1" type="ORF">V4C55_37235</name>
</gene>
<keyword evidence="2" id="KW-1185">Reference proteome</keyword>
<reference evidence="1 2" key="1">
    <citation type="submission" date="2024-01" db="EMBL/GenBank/DDBJ databases">
        <title>The diversity of rhizobia nodulating Mimosa spp. in eleven states of Brazil covering several biomes is determined by host plant, location, and edaphic factors.</title>
        <authorList>
            <person name="Rouws L."/>
            <person name="Barauna A."/>
            <person name="Beukes C."/>
            <person name="De Faria S.M."/>
            <person name="Gross E."/>
            <person name="Dos Reis Junior F.B."/>
            <person name="Simon M."/>
            <person name="Maluk M."/>
            <person name="Odee D.W."/>
            <person name="Kenicer G."/>
            <person name="Young J.P.W."/>
            <person name="Reis V.M."/>
            <person name="Zilli J."/>
            <person name="James E.K."/>
        </authorList>
    </citation>
    <scope>NUCLEOTIDE SEQUENCE [LARGE SCALE GENOMIC DNA]</scope>
    <source>
        <strain evidence="1 2">JPY77</strain>
    </source>
</reference>
<comment type="caution">
    <text evidence="1">The sequence shown here is derived from an EMBL/GenBank/DDBJ whole genome shotgun (WGS) entry which is preliminary data.</text>
</comment>
<dbReference type="Proteomes" id="UP001494588">
    <property type="component" value="Unassembled WGS sequence"/>
</dbReference>
<organism evidence="1 2">
    <name type="scientific">Paraburkholderia sabiae</name>
    <dbReference type="NCBI Taxonomy" id="273251"/>
    <lineage>
        <taxon>Bacteria</taxon>
        <taxon>Pseudomonadati</taxon>
        <taxon>Pseudomonadota</taxon>
        <taxon>Betaproteobacteria</taxon>
        <taxon>Burkholderiales</taxon>
        <taxon>Burkholderiaceae</taxon>
        <taxon>Paraburkholderia</taxon>
    </lineage>
</organism>
<evidence type="ECO:0000313" key="1">
    <source>
        <dbReference type="EMBL" id="MEM5291378.1"/>
    </source>
</evidence>
<dbReference type="RefSeq" id="WP_201660619.1">
    <property type="nucleotide sequence ID" value="NZ_CAJHCS010000041.1"/>
</dbReference>
<name>A0ABU9QPK6_9BURK</name>
<accession>A0ABU9QPK6</accession>
<sequence>MNHTHLVEWELSHLERLVSHMSAAAQFPPAYWDVRIAALTRLAVVASHFARIERLKKKLPPVEFHAMVA</sequence>
<protein>
    <submittedName>
        <fullName evidence="1">Uncharacterized protein</fullName>
    </submittedName>
</protein>
<proteinExistence type="predicted"/>